<dbReference type="InterPro" id="IPR057780">
    <property type="entry name" value="Beta-prop_Vps41"/>
</dbReference>
<dbReference type="RefSeq" id="XP_020432507.1">
    <property type="nucleotide sequence ID" value="XM_020578059.1"/>
</dbReference>
<evidence type="ECO:0000256" key="6">
    <source>
        <dbReference type="SAM" id="MobiDB-lite"/>
    </source>
</evidence>
<evidence type="ECO:0000313" key="8">
    <source>
        <dbReference type="EMBL" id="EFA80387.1"/>
    </source>
</evidence>
<dbReference type="PANTHER" id="PTHR44040">
    <property type="entry name" value="RETINOBLASTOMA-BINDING PROTEIN 5"/>
    <property type="match status" value="1"/>
</dbReference>
<dbReference type="PROSITE" id="PS50294">
    <property type="entry name" value="WD_REPEATS_REGION"/>
    <property type="match status" value="1"/>
</dbReference>
<dbReference type="InterPro" id="IPR019775">
    <property type="entry name" value="WD40_repeat_CS"/>
</dbReference>
<feature type="domain" description="Vps41 beta-propeller" evidence="7">
    <location>
        <begin position="41"/>
        <end position="122"/>
    </location>
</feature>
<gene>
    <name evidence="8" type="primary">rbbE</name>
    <name evidence="8" type="ORF">PPL_07221</name>
</gene>
<dbReference type="SMART" id="SM00320">
    <property type="entry name" value="WD40"/>
    <property type="match status" value="2"/>
</dbReference>
<proteinExistence type="predicted"/>
<dbReference type="Gene3D" id="2.130.10.10">
    <property type="entry name" value="YVTN repeat-like/Quinoprotein amine dehydrogenase"/>
    <property type="match status" value="1"/>
</dbReference>
<dbReference type="PANTHER" id="PTHR44040:SF1">
    <property type="entry name" value="RETINOBLASTOMA-BINDING PROTEIN 5"/>
    <property type="match status" value="1"/>
</dbReference>
<dbReference type="GO" id="GO:0048188">
    <property type="term" value="C:Set1C/COMPASS complex"/>
    <property type="evidence" value="ECO:0007669"/>
    <property type="project" value="InterPro"/>
</dbReference>
<dbReference type="SUPFAM" id="SSF50978">
    <property type="entry name" value="WD40 repeat-like"/>
    <property type="match status" value="1"/>
</dbReference>
<feature type="repeat" description="WD" evidence="5">
    <location>
        <begin position="65"/>
        <end position="98"/>
    </location>
</feature>
<dbReference type="Pfam" id="PF23411">
    <property type="entry name" value="Beta-prop_Vps41"/>
    <property type="match status" value="1"/>
</dbReference>
<dbReference type="InterPro" id="IPR037850">
    <property type="entry name" value="RBBP5/Swd1"/>
</dbReference>
<evidence type="ECO:0000259" key="7">
    <source>
        <dbReference type="Pfam" id="PF23411"/>
    </source>
</evidence>
<evidence type="ECO:0000256" key="1">
    <source>
        <dbReference type="ARBA" id="ARBA00004123"/>
    </source>
</evidence>
<dbReference type="InterPro" id="IPR001680">
    <property type="entry name" value="WD40_rpt"/>
</dbReference>
<evidence type="ECO:0000256" key="3">
    <source>
        <dbReference type="ARBA" id="ARBA00022737"/>
    </source>
</evidence>
<dbReference type="FunCoup" id="D3BEQ6">
    <property type="interactions" value="815"/>
</dbReference>
<sequence length="350" mass="39995">MNLSLLDPFRIGDVPESIEDYLVDHVESKANCLQFNRRGLLLAVGNQSGVVVIWDFDTKSISKQLKAHKQCVNSVGWTRNGKRILSCSTDGSLILWNLIDDSIETKIDFESPVLFSQLHPRNSDLCIVCPAGSPPLLIELSTKKQTKICAMPDPNEPVHSKTKSVEYNMIASFTRKGEKIVVGDWRGQITIIDSKSMEVERTFKLPTAAGVKEFQFMYTARWSDFAPDFTELDENEEYIEREDEFDADFEDAKDKKDREAQEKLNKEKEKEKEKDANSMQIDNKDNNKNKEIDIIDIMTTDKISEFSSDEEEDVYIYPTVPERDNSSFIHANTVNTQNIDNNENITINES</sequence>
<accession>D3BEQ6</accession>
<dbReference type="PROSITE" id="PS00678">
    <property type="entry name" value="WD_REPEATS_1"/>
    <property type="match status" value="1"/>
</dbReference>
<keyword evidence="9" id="KW-1185">Reference proteome</keyword>
<comment type="subcellular location">
    <subcellularLocation>
        <location evidence="1">Nucleus</location>
    </subcellularLocation>
</comment>
<dbReference type="STRING" id="670386.D3BEQ6"/>
<evidence type="ECO:0000313" key="9">
    <source>
        <dbReference type="Proteomes" id="UP000001396"/>
    </source>
</evidence>
<feature type="compositionally biased region" description="Basic and acidic residues" evidence="6">
    <location>
        <begin position="250"/>
        <end position="285"/>
    </location>
</feature>
<feature type="region of interest" description="Disordered" evidence="6">
    <location>
        <begin position="240"/>
        <end position="285"/>
    </location>
</feature>
<dbReference type="GeneID" id="31362702"/>
<comment type="caution">
    <text evidence="8">The sequence shown here is derived from an EMBL/GenBank/DDBJ whole genome shotgun (WGS) entry which is preliminary data.</text>
</comment>
<evidence type="ECO:0000256" key="2">
    <source>
        <dbReference type="ARBA" id="ARBA00022574"/>
    </source>
</evidence>
<feature type="compositionally biased region" description="Acidic residues" evidence="6">
    <location>
        <begin position="240"/>
        <end position="249"/>
    </location>
</feature>
<dbReference type="InterPro" id="IPR036322">
    <property type="entry name" value="WD40_repeat_dom_sf"/>
</dbReference>
<name>D3BEQ6_HETP5</name>
<keyword evidence="2 5" id="KW-0853">WD repeat</keyword>
<dbReference type="Proteomes" id="UP000001396">
    <property type="component" value="Unassembled WGS sequence"/>
</dbReference>
<dbReference type="InterPro" id="IPR015943">
    <property type="entry name" value="WD40/YVTN_repeat-like_dom_sf"/>
</dbReference>
<evidence type="ECO:0000256" key="5">
    <source>
        <dbReference type="PROSITE-ProRule" id="PRU00221"/>
    </source>
</evidence>
<keyword evidence="3" id="KW-0677">Repeat</keyword>
<dbReference type="PROSITE" id="PS50082">
    <property type="entry name" value="WD_REPEATS_2"/>
    <property type="match status" value="1"/>
</dbReference>
<keyword evidence="4" id="KW-0539">Nucleus</keyword>
<dbReference type="InParanoid" id="D3BEQ6"/>
<evidence type="ECO:0000256" key="4">
    <source>
        <dbReference type="ARBA" id="ARBA00023242"/>
    </source>
</evidence>
<organism evidence="8 9">
    <name type="scientific">Heterostelium pallidum (strain ATCC 26659 / Pp 5 / PN500)</name>
    <name type="common">Cellular slime mold</name>
    <name type="synonym">Polysphondylium pallidum</name>
    <dbReference type="NCBI Taxonomy" id="670386"/>
    <lineage>
        <taxon>Eukaryota</taxon>
        <taxon>Amoebozoa</taxon>
        <taxon>Evosea</taxon>
        <taxon>Eumycetozoa</taxon>
        <taxon>Dictyostelia</taxon>
        <taxon>Acytosteliales</taxon>
        <taxon>Acytosteliaceae</taxon>
        <taxon>Heterostelium</taxon>
    </lineage>
</organism>
<dbReference type="AlphaFoldDB" id="D3BEQ6"/>
<protein>
    <submittedName>
        <fullName evidence="8">WD-40 repeat-containing protein</fullName>
    </submittedName>
</protein>
<dbReference type="EMBL" id="ADBJ01000031">
    <property type="protein sequence ID" value="EFA80387.1"/>
    <property type="molecule type" value="Genomic_DNA"/>
</dbReference>
<reference evidence="8 9" key="1">
    <citation type="journal article" date="2011" name="Genome Res.">
        <title>Phylogeny-wide analysis of social amoeba genomes highlights ancient origins for complex intercellular communication.</title>
        <authorList>
            <person name="Heidel A.J."/>
            <person name="Lawal H.M."/>
            <person name="Felder M."/>
            <person name="Schilde C."/>
            <person name="Helps N.R."/>
            <person name="Tunggal B."/>
            <person name="Rivero F."/>
            <person name="John U."/>
            <person name="Schleicher M."/>
            <person name="Eichinger L."/>
            <person name="Platzer M."/>
            <person name="Noegel A.A."/>
            <person name="Schaap P."/>
            <person name="Gloeckner G."/>
        </authorList>
    </citation>
    <scope>NUCLEOTIDE SEQUENCE [LARGE SCALE GENOMIC DNA]</scope>
    <source>
        <strain evidence="9">ATCC 26659 / Pp 5 / PN500</strain>
    </source>
</reference>